<sequence>MRSVTLLGLLAAIPGLLLAQAPGLHDPQLLCQHSTYPHHQVVPCRTPIDCPLGIIHPTCPENCKKWFDCCYKCGKESNHQYTTQCPWHPHECTEHQLPKPPNSSN</sequence>
<evidence type="ECO:0000256" key="1">
    <source>
        <dbReference type="SAM" id="SignalP"/>
    </source>
</evidence>
<evidence type="ECO:0000313" key="5">
    <source>
        <dbReference type="Proteomes" id="UP000325313"/>
    </source>
</evidence>
<feature type="chain" id="PRO_5036137269" evidence="1">
    <location>
        <begin position="20"/>
        <end position="105"/>
    </location>
</feature>
<evidence type="ECO:0000313" key="3">
    <source>
        <dbReference type="EMBL" id="KAA1100840.1"/>
    </source>
</evidence>
<dbReference type="Proteomes" id="UP000325313">
    <property type="component" value="Unassembled WGS sequence"/>
</dbReference>
<dbReference type="EMBL" id="VDEP01000339">
    <property type="protein sequence ID" value="KAA1100840.1"/>
    <property type="molecule type" value="Genomic_DNA"/>
</dbReference>
<proteinExistence type="predicted"/>
<organism evidence="2 4">
    <name type="scientific">Puccinia graminis f. sp. tritici</name>
    <dbReference type="NCBI Taxonomy" id="56615"/>
    <lineage>
        <taxon>Eukaryota</taxon>
        <taxon>Fungi</taxon>
        <taxon>Dikarya</taxon>
        <taxon>Basidiomycota</taxon>
        <taxon>Pucciniomycotina</taxon>
        <taxon>Pucciniomycetes</taxon>
        <taxon>Pucciniales</taxon>
        <taxon>Pucciniaceae</taxon>
        <taxon>Puccinia</taxon>
    </lineage>
</organism>
<accession>A0A5B0MRS5</accession>
<comment type="caution">
    <text evidence="2">The sequence shown here is derived from an EMBL/GenBank/DDBJ whole genome shotgun (WGS) entry which is preliminary data.</text>
</comment>
<keyword evidence="1" id="KW-0732">Signal</keyword>
<evidence type="ECO:0000313" key="2">
    <source>
        <dbReference type="EMBL" id="KAA1079691.1"/>
    </source>
</evidence>
<feature type="signal peptide" evidence="1">
    <location>
        <begin position="1"/>
        <end position="19"/>
    </location>
</feature>
<dbReference type="EMBL" id="VSWC01000132">
    <property type="protein sequence ID" value="KAA1079691.1"/>
    <property type="molecule type" value="Genomic_DNA"/>
</dbReference>
<name>A0A5B0MRS5_PUCGR</name>
<keyword evidence="4" id="KW-1185">Reference proteome</keyword>
<reference evidence="4 5" key="1">
    <citation type="submission" date="2019-05" db="EMBL/GenBank/DDBJ databases">
        <title>Emergence of the Ug99 lineage of the wheat stem rust pathogen through somatic hybridization.</title>
        <authorList>
            <person name="Li F."/>
            <person name="Upadhyaya N.M."/>
            <person name="Sperschneider J."/>
            <person name="Matny O."/>
            <person name="Nguyen-Phuc H."/>
            <person name="Mago R."/>
            <person name="Raley C."/>
            <person name="Miller M.E."/>
            <person name="Silverstein K.A.T."/>
            <person name="Henningsen E."/>
            <person name="Hirsch C.D."/>
            <person name="Visser B."/>
            <person name="Pretorius Z.A."/>
            <person name="Steffenson B.J."/>
            <person name="Schwessinger B."/>
            <person name="Dodds P.N."/>
            <person name="Figueroa M."/>
        </authorList>
    </citation>
    <scope>NUCLEOTIDE SEQUENCE [LARGE SCALE GENOMIC DNA]</scope>
    <source>
        <strain evidence="2">21-0</strain>
        <strain evidence="3 5">Ug99</strain>
    </source>
</reference>
<dbReference type="AlphaFoldDB" id="A0A5B0MRS5"/>
<gene>
    <name evidence="2" type="ORF">PGT21_021020</name>
    <name evidence="3" type="ORF">PGTUg99_030338</name>
</gene>
<dbReference type="Proteomes" id="UP000324748">
    <property type="component" value="Unassembled WGS sequence"/>
</dbReference>
<protein>
    <submittedName>
        <fullName evidence="2">Uncharacterized protein</fullName>
    </submittedName>
</protein>
<evidence type="ECO:0000313" key="4">
    <source>
        <dbReference type="Proteomes" id="UP000324748"/>
    </source>
</evidence>